<name>A0ACB6QNR2_9PLEO</name>
<organism evidence="1 2">
    <name type="scientific">Lindgomyces ingoldianus</name>
    <dbReference type="NCBI Taxonomy" id="673940"/>
    <lineage>
        <taxon>Eukaryota</taxon>
        <taxon>Fungi</taxon>
        <taxon>Dikarya</taxon>
        <taxon>Ascomycota</taxon>
        <taxon>Pezizomycotina</taxon>
        <taxon>Dothideomycetes</taxon>
        <taxon>Pleosporomycetidae</taxon>
        <taxon>Pleosporales</taxon>
        <taxon>Lindgomycetaceae</taxon>
        <taxon>Lindgomyces</taxon>
    </lineage>
</organism>
<evidence type="ECO:0000313" key="1">
    <source>
        <dbReference type="EMBL" id="KAF2467796.1"/>
    </source>
</evidence>
<dbReference type="EMBL" id="MU003518">
    <property type="protein sequence ID" value="KAF2467796.1"/>
    <property type="molecule type" value="Genomic_DNA"/>
</dbReference>
<gene>
    <name evidence="1" type="ORF">BDR25DRAFT_358072</name>
</gene>
<evidence type="ECO:0000313" key="2">
    <source>
        <dbReference type="Proteomes" id="UP000799755"/>
    </source>
</evidence>
<proteinExistence type="predicted"/>
<protein>
    <submittedName>
        <fullName evidence="1">Uncharacterized protein</fullName>
    </submittedName>
</protein>
<reference evidence="1" key="1">
    <citation type="journal article" date="2020" name="Stud. Mycol.">
        <title>101 Dothideomycetes genomes: a test case for predicting lifestyles and emergence of pathogens.</title>
        <authorList>
            <person name="Haridas S."/>
            <person name="Albert R."/>
            <person name="Binder M."/>
            <person name="Bloem J."/>
            <person name="Labutti K."/>
            <person name="Salamov A."/>
            <person name="Andreopoulos B."/>
            <person name="Baker S."/>
            <person name="Barry K."/>
            <person name="Bills G."/>
            <person name="Bluhm B."/>
            <person name="Cannon C."/>
            <person name="Castanera R."/>
            <person name="Culley D."/>
            <person name="Daum C."/>
            <person name="Ezra D."/>
            <person name="Gonzalez J."/>
            <person name="Henrissat B."/>
            <person name="Kuo A."/>
            <person name="Liang C."/>
            <person name="Lipzen A."/>
            <person name="Lutzoni F."/>
            <person name="Magnuson J."/>
            <person name="Mondo S."/>
            <person name="Nolan M."/>
            <person name="Ohm R."/>
            <person name="Pangilinan J."/>
            <person name="Park H.-J."/>
            <person name="Ramirez L."/>
            <person name="Alfaro M."/>
            <person name="Sun H."/>
            <person name="Tritt A."/>
            <person name="Yoshinaga Y."/>
            <person name="Zwiers L.-H."/>
            <person name="Turgeon B."/>
            <person name="Goodwin S."/>
            <person name="Spatafora J."/>
            <person name="Crous P."/>
            <person name="Grigoriev I."/>
        </authorList>
    </citation>
    <scope>NUCLEOTIDE SEQUENCE</scope>
    <source>
        <strain evidence="1">ATCC 200398</strain>
    </source>
</reference>
<accession>A0ACB6QNR2</accession>
<keyword evidence="2" id="KW-1185">Reference proteome</keyword>
<dbReference type="Proteomes" id="UP000799755">
    <property type="component" value="Unassembled WGS sequence"/>
</dbReference>
<sequence>MDTMEPVLVSTNEGASLAGAAAEDTIRHDTISSRGVGGFDISLVSRREEDSTLAQKPSKDGLKSVQETSMSVEQNAILRDKYQRLSVERNSTEGKKRKGQHGGAQQEAVDVLQTFKIKPGLTFYTSPRAPTFGPTNVRIIDQSDREKRLICKDTVDATPIPHVALSFRTTTCKTDHQEQRFPNHQDSHQHLRRALRLTAPPVYVADPTVPDTLSSRSTHYATTVSHHRHRQRVKDQPLTLVARTKPNENPNPHYLQPSPLTCFGSEQNRRLEENQSARQSTGTIASVKELQITTSRLTPVPVPSSKTIKQRAANLYRISHAVDDAESDSGGYDRMASPTLLLYCNQNNLVRPVQHASYAMHTHACPHVNIISG</sequence>
<comment type="caution">
    <text evidence="1">The sequence shown here is derived from an EMBL/GenBank/DDBJ whole genome shotgun (WGS) entry which is preliminary data.</text>
</comment>